<feature type="non-terminal residue" evidence="1">
    <location>
        <position position="207"/>
    </location>
</feature>
<organism evidence="1">
    <name type="scientific">marine sediment metagenome</name>
    <dbReference type="NCBI Taxonomy" id="412755"/>
    <lineage>
        <taxon>unclassified sequences</taxon>
        <taxon>metagenomes</taxon>
        <taxon>ecological metagenomes</taxon>
    </lineage>
</organism>
<comment type="caution">
    <text evidence="1">The sequence shown here is derived from an EMBL/GenBank/DDBJ whole genome shotgun (WGS) entry which is preliminary data.</text>
</comment>
<evidence type="ECO:0000313" key="1">
    <source>
        <dbReference type="EMBL" id="KKL66421.1"/>
    </source>
</evidence>
<accession>A0A0F9EJI0</accession>
<protein>
    <submittedName>
        <fullName evidence="1">Uncharacterized protein</fullName>
    </submittedName>
</protein>
<sequence>MKKLFSILLAVVLMVSLSLVAALPALAAVWDITYTTQGTGTSSGISTDQAKFGDGSAKLALPADYTIAEYAHVTVEMPAIMVLNDFISGSYWYYPAAYQLDLTSSPTFYMKTGDSNGLAYPTGYMTFYLDTTGDGDTDVWVVQYEAFDTTRVWQQDSVSDSGGSFHVEVYTGSSYNQGEPPGTLAEVKVDNAPLGASVATLGEARLM</sequence>
<dbReference type="AlphaFoldDB" id="A0A0F9EJI0"/>
<proteinExistence type="predicted"/>
<reference evidence="1" key="1">
    <citation type="journal article" date="2015" name="Nature">
        <title>Complex archaea that bridge the gap between prokaryotes and eukaryotes.</title>
        <authorList>
            <person name="Spang A."/>
            <person name="Saw J.H."/>
            <person name="Jorgensen S.L."/>
            <person name="Zaremba-Niedzwiedzka K."/>
            <person name="Martijn J."/>
            <person name="Lind A.E."/>
            <person name="van Eijk R."/>
            <person name="Schleper C."/>
            <person name="Guy L."/>
            <person name="Ettema T.J."/>
        </authorList>
    </citation>
    <scope>NUCLEOTIDE SEQUENCE</scope>
</reference>
<name>A0A0F9EJI0_9ZZZZ</name>
<dbReference type="EMBL" id="LAZR01027208">
    <property type="protein sequence ID" value="KKL66421.1"/>
    <property type="molecule type" value="Genomic_DNA"/>
</dbReference>
<gene>
    <name evidence="1" type="ORF">LCGC14_2145140</name>
</gene>